<dbReference type="SUPFAM" id="SSF56349">
    <property type="entry name" value="DNA breaking-rejoining enzymes"/>
    <property type="match status" value="1"/>
</dbReference>
<dbReference type="InterPro" id="IPR010998">
    <property type="entry name" value="Integrase_recombinase_N"/>
</dbReference>
<gene>
    <name evidence="4" type="ORF">J2X04_000963</name>
</gene>
<dbReference type="InterPro" id="IPR002104">
    <property type="entry name" value="Integrase_catalytic"/>
</dbReference>
<dbReference type="PROSITE" id="PS51898">
    <property type="entry name" value="TYR_RECOMBINASE"/>
    <property type="match status" value="1"/>
</dbReference>
<proteinExistence type="predicted"/>
<feature type="domain" description="Tyr recombinase" evidence="3">
    <location>
        <begin position="246"/>
        <end position="333"/>
    </location>
</feature>
<dbReference type="EMBL" id="JAVDVW010000001">
    <property type="protein sequence ID" value="MDR7098616.1"/>
    <property type="molecule type" value="Genomic_DNA"/>
</dbReference>
<sequence>MARAPTKNKQTGIRINSAEARAKLALCADNAPYWVTITPGTALGYYKGARDACWYVRQRVGSRYVKRRIGTADDHVKADGQVVLNHAQAVSLAVTTQLEERKPAPRHYSDGMTLNQVFDDYIKQRQTTPGGRFNRVLPQSTALMSTQVWGRHARKGIGEKLVTALDAKALRKWHAGMAAVPPTVRGKAQKFDPADPEQLRSRRSTANRVLTMAKAAMSWARQHDGLPDDMPDWWRNVSPFGLGDDPIPRMLDTEEISALLNKAPTDLRLLLQGALMTGCRYGELRTMRTRDFDPDHHTVTIRQSKTYKTLIQPLTPEGVRLFNSLTAGGSRTI</sequence>
<comment type="caution">
    <text evidence="4">The sequence shown here is derived from an EMBL/GenBank/DDBJ whole genome shotgun (WGS) entry which is preliminary data.</text>
</comment>
<evidence type="ECO:0000256" key="2">
    <source>
        <dbReference type="ARBA" id="ARBA00023172"/>
    </source>
</evidence>
<dbReference type="Gene3D" id="1.10.443.10">
    <property type="entry name" value="Intergrase catalytic core"/>
    <property type="match status" value="1"/>
</dbReference>
<evidence type="ECO:0000259" key="3">
    <source>
        <dbReference type="PROSITE" id="PS51898"/>
    </source>
</evidence>
<accession>A0ABU1VMA8</accession>
<keyword evidence="5" id="KW-1185">Reference proteome</keyword>
<keyword evidence="1" id="KW-0238">DNA-binding</keyword>
<dbReference type="InterPro" id="IPR011010">
    <property type="entry name" value="DNA_brk_join_enz"/>
</dbReference>
<keyword evidence="2" id="KW-0233">DNA recombination</keyword>
<dbReference type="Gene3D" id="1.10.150.130">
    <property type="match status" value="1"/>
</dbReference>
<reference evidence="4 5" key="1">
    <citation type="submission" date="2023-07" db="EMBL/GenBank/DDBJ databases">
        <title>Sorghum-associated microbial communities from plants grown in Nebraska, USA.</title>
        <authorList>
            <person name="Schachtman D."/>
        </authorList>
    </citation>
    <scope>NUCLEOTIDE SEQUENCE [LARGE SCALE GENOMIC DNA]</scope>
    <source>
        <strain evidence="4 5">BE187</strain>
    </source>
</reference>
<evidence type="ECO:0000256" key="1">
    <source>
        <dbReference type="ARBA" id="ARBA00023125"/>
    </source>
</evidence>
<dbReference type="Proteomes" id="UP001267878">
    <property type="component" value="Unassembled WGS sequence"/>
</dbReference>
<name>A0ABU1VMA8_9GAMM</name>
<evidence type="ECO:0000313" key="5">
    <source>
        <dbReference type="Proteomes" id="UP001267878"/>
    </source>
</evidence>
<dbReference type="Pfam" id="PF00589">
    <property type="entry name" value="Phage_integrase"/>
    <property type="match status" value="1"/>
</dbReference>
<protein>
    <recommendedName>
        <fullName evidence="3">Tyr recombinase domain-containing protein</fullName>
    </recommendedName>
</protein>
<dbReference type="InterPro" id="IPR013762">
    <property type="entry name" value="Integrase-like_cat_sf"/>
</dbReference>
<evidence type="ECO:0000313" key="4">
    <source>
        <dbReference type="EMBL" id="MDR7098616.1"/>
    </source>
</evidence>
<organism evidence="4 5">
    <name type="scientific">Agrilutibacter niabensis</name>
    <dbReference type="NCBI Taxonomy" id="380628"/>
    <lineage>
        <taxon>Bacteria</taxon>
        <taxon>Pseudomonadati</taxon>
        <taxon>Pseudomonadota</taxon>
        <taxon>Gammaproteobacteria</taxon>
        <taxon>Lysobacterales</taxon>
        <taxon>Lysobacteraceae</taxon>
        <taxon>Agrilutibacter</taxon>
    </lineage>
</organism>
<dbReference type="RefSeq" id="WP_310052638.1">
    <property type="nucleotide sequence ID" value="NZ_JAVDVW010000001.1"/>
</dbReference>